<keyword evidence="2" id="KW-1185">Reference proteome</keyword>
<protein>
    <submittedName>
        <fullName evidence="1">Uncharacterized protein</fullName>
    </submittedName>
</protein>
<dbReference type="Proteomes" id="UP000247702">
    <property type="component" value="Unassembled WGS sequence"/>
</dbReference>
<name>A0A2Z6RNP1_9GLOM</name>
<proteinExistence type="predicted"/>
<dbReference type="EMBL" id="BEXD01002568">
    <property type="protein sequence ID" value="GBB98759.1"/>
    <property type="molecule type" value="Genomic_DNA"/>
</dbReference>
<organism evidence="1 2">
    <name type="scientific">Rhizophagus clarus</name>
    <dbReference type="NCBI Taxonomy" id="94130"/>
    <lineage>
        <taxon>Eukaryota</taxon>
        <taxon>Fungi</taxon>
        <taxon>Fungi incertae sedis</taxon>
        <taxon>Mucoromycota</taxon>
        <taxon>Glomeromycotina</taxon>
        <taxon>Glomeromycetes</taxon>
        <taxon>Glomerales</taxon>
        <taxon>Glomeraceae</taxon>
        <taxon>Rhizophagus</taxon>
    </lineage>
</organism>
<evidence type="ECO:0000313" key="1">
    <source>
        <dbReference type="EMBL" id="GBB98759.1"/>
    </source>
</evidence>
<sequence length="145" mass="16401">MNRLDRQLTLSFLKRKFYISETSSSRLNLNAKNFSSSLTPITSLNDNAMIIDKLDDQPVPQPAAVSIITTNVTEKKKLKYSTVQHVVMPNNNVDDSQSGQVRTIMVYDIPAIWSHQKILESLKNGVGFLKYHSRRNTSTNQFGAK</sequence>
<gene>
    <name evidence="1" type="ORF">RclHR1_33090002</name>
</gene>
<evidence type="ECO:0000313" key="2">
    <source>
        <dbReference type="Proteomes" id="UP000247702"/>
    </source>
</evidence>
<accession>A0A2Z6RNP1</accession>
<comment type="caution">
    <text evidence="1">The sequence shown here is derived from an EMBL/GenBank/DDBJ whole genome shotgun (WGS) entry which is preliminary data.</text>
</comment>
<dbReference type="AlphaFoldDB" id="A0A2Z6RNP1"/>
<reference evidence="1 2" key="1">
    <citation type="submission" date="2017-11" db="EMBL/GenBank/DDBJ databases">
        <title>The genome of Rhizophagus clarus HR1 reveals common genetic basis of auxotrophy among arbuscular mycorrhizal fungi.</title>
        <authorList>
            <person name="Kobayashi Y."/>
        </authorList>
    </citation>
    <scope>NUCLEOTIDE SEQUENCE [LARGE SCALE GENOMIC DNA]</scope>
    <source>
        <strain evidence="1 2">HR1</strain>
    </source>
</reference>